<dbReference type="PANTHER" id="PTHR33526:SF13">
    <property type="entry name" value="TYROSINE-PROTEIN PHOSPHATASE 3-LIKE"/>
    <property type="match status" value="1"/>
</dbReference>
<comment type="caution">
    <text evidence="1">The sequence shown here is derived from an EMBL/GenBank/DDBJ whole genome shotgun (WGS) entry which is preliminary data.</text>
</comment>
<dbReference type="PANTHER" id="PTHR33526">
    <property type="entry name" value="OS07G0123800 PROTEIN"/>
    <property type="match status" value="1"/>
</dbReference>
<gene>
    <name evidence="1" type="ORF">SSX86_018378</name>
</gene>
<dbReference type="EMBL" id="JBCNJP010000019">
    <property type="protein sequence ID" value="KAK9061198.1"/>
    <property type="molecule type" value="Genomic_DNA"/>
</dbReference>
<evidence type="ECO:0000313" key="2">
    <source>
        <dbReference type="Proteomes" id="UP001408789"/>
    </source>
</evidence>
<reference evidence="1 2" key="1">
    <citation type="submission" date="2024-04" db="EMBL/GenBank/DDBJ databases">
        <title>The reference genome of an endangered Asteraceae, Deinandra increscens subsp. villosa, native to the Central Coast of California.</title>
        <authorList>
            <person name="Guilliams M."/>
            <person name="Hasenstab-Lehman K."/>
            <person name="Meyer R."/>
            <person name="Mcevoy S."/>
        </authorList>
    </citation>
    <scope>NUCLEOTIDE SEQUENCE [LARGE SCALE GENOMIC DNA]</scope>
    <source>
        <tissue evidence="1">Leaf</tissue>
    </source>
</reference>
<dbReference type="AlphaFoldDB" id="A0AAP0GS38"/>
<sequence length="176" mass="19642">MTTRESSGRKTRVNLARIIKTPVRVLSKVADYYVKSVINFSNAYNKPLRTMVEVVPNSRRLPRSLTTSFLLDNDQPPEGALVRSISAPVTNSETANIKLTNNELYVIQRHCQQLRSCASRKVTPRSCSVGMGKIDEDKASSFRDDNVFLKNKLSVKGEDSGALKSYSDIASILFLE</sequence>
<proteinExistence type="predicted"/>
<organism evidence="1 2">
    <name type="scientific">Deinandra increscens subsp. villosa</name>
    <dbReference type="NCBI Taxonomy" id="3103831"/>
    <lineage>
        <taxon>Eukaryota</taxon>
        <taxon>Viridiplantae</taxon>
        <taxon>Streptophyta</taxon>
        <taxon>Embryophyta</taxon>
        <taxon>Tracheophyta</taxon>
        <taxon>Spermatophyta</taxon>
        <taxon>Magnoliopsida</taxon>
        <taxon>eudicotyledons</taxon>
        <taxon>Gunneridae</taxon>
        <taxon>Pentapetalae</taxon>
        <taxon>asterids</taxon>
        <taxon>campanulids</taxon>
        <taxon>Asterales</taxon>
        <taxon>Asteraceae</taxon>
        <taxon>Asteroideae</taxon>
        <taxon>Heliantheae alliance</taxon>
        <taxon>Madieae</taxon>
        <taxon>Madiinae</taxon>
        <taxon>Deinandra</taxon>
    </lineage>
</organism>
<dbReference type="Proteomes" id="UP001408789">
    <property type="component" value="Unassembled WGS sequence"/>
</dbReference>
<name>A0AAP0GS38_9ASTR</name>
<evidence type="ECO:0000313" key="1">
    <source>
        <dbReference type="EMBL" id="KAK9061198.1"/>
    </source>
</evidence>
<accession>A0AAP0GS38</accession>
<protein>
    <submittedName>
        <fullName evidence="1">Uncharacterized protein</fullName>
    </submittedName>
</protein>
<keyword evidence="2" id="KW-1185">Reference proteome</keyword>